<sequence length="335" mass="35391">MRSARLSLALDTGAIVLPATGPIAVFGPRAGDDLSALPKDRLAVVTTFRPDYDAFERAGYAVSTDPAGPYAAALVCLPRARAAARAQIAAAAAQLPEGAPIVVDGQKTDGVDACLKEVRKRIEVGEAVAKAHGKLFAFASPGAAAFADWAARPQILEGGFQTLPGVFSADGIDKGSALLAGALPRKLPRRIADLGAGWGYLARAILAREGVEELHLVEADKAALDCARVNVTDPRARFHWADATTFRLPGPVDAVVTNPPFHTTRAAEPALGTAFLRTAAAMLTPSGDLWLVANRHLPYERDLAEIFRDVTEIAGNSGFKVLHAHRPLPPSRPRR</sequence>
<protein>
    <submittedName>
        <fullName evidence="7">Class I SAM-dependent methyltransferase</fullName>
        <ecNumber evidence="7">2.1.1.172</ecNumber>
        <ecNumber evidence="7">2.1.1.174</ecNumber>
    </submittedName>
</protein>
<comment type="caution">
    <text evidence="7">The sequence shown here is derived from an EMBL/GenBank/DDBJ whole genome shotgun (WGS) entry which is preliminary data.</text>
</comment>
<proteinExistence type="predicted"/>
<gene>
    <name evidence="7" type="ORF">ACFOES_17380</name>
</gene>
<dbReference type="InterPro" id="IPR002052">
    <property type="entry name" value="DNA_methylase_N6_adenine_CS"/>
</dbReference>
<reference evidence="8" key="1">
    <citation type="journal article" date="2019" name="Int. J. Syst. Evol. Microbiol.">
        <title>The Global Catalogue of Microorganisms (GCM) 10K type strain sequencing project: providing services to taxonomists for standard genome sequencing and annotation.</title>
        <authorList>
            <consortium name="The Broad Institute Genomics Platform"/>
            <consortium name="The Broad Institute Genome Sequencing Center for Infectious Disease"/>
            <person name="Wu L."/>
            <person name="Ma J."/>
        </authorList>
    </citation>
    <scope>NUCLEOTIDE SEQUENCE [LARGE SCALE GENOMIC DNA]</scope>
    <source>
        <strain evidence="8">KCTC 62192</strain>
    </source>
</reference>
<dbReference type="GO" id="GO:0052914">
    <property type="term" value="F:16S rRNA (guanine(1207)-N(2))-methyltransferase activity"/>
    <property type="evidence" value="ECO:0007669"/>
    <property type="project" value="UniProtKB-EC"/>
</dbReference>
<evidence type="ECO:0000313" key="7">
    <source>
        <dbReference type="EMBL" id="MFC2969873.1"/>
    </source>
</evidence>
<keyword evidence="2" id="KW-0698">rRNA processing</keyword>
<dbReference type="PANTHER" id="PTHR47816">
    <property type="entry name" value="RIBOSOMAL RNA SMALL SUBUNIT METHYLTRANSFERASE C"/>
    <property type="match status" value="1"/>
</dbReference>
<dbReference type="GO" id="GO:0052916">
    <property type="term" value="F:23S rRNA (guanine(1835)-N(2))-methyltransferase activity"/>
    <property type="evidence" value="ECO:0007669"/>
    <property type="project" value="UniProtKB-EC"/>
</dbReference>
<organism evidence="7 8">
    <name type="scientific">Acidimangrovimonas pyrenivorans</name>
    <dbReference type="NCBI Taxonomy" id="2030798"/>
    <lineage>
        <taxon>Bacteria</taxon>
        <taxon>Pseudomonadati</taxon>
        <taxon>Pseudomonadota</taxon>
        <taxon>Alphaproteobacteria</taxon>
        <taxon>Rhodobacterales</taxon>
        <taxon>Paracoccaceae</taxon>
        <taxon>Acidimangrovimonas</taxon>
    </lineage>
</organism>
<evidence type="ECO:0000256" key="5">
    <source>
        <dbReference type="ARBA" id="ARBA00022691"/>
    </source>
</evidence>
<accession>A0ABV7ALM1</accession>
<dbReference type="PROSITE" id="PS00092">
    <property type="entry name" value="N6_MTASE"/>
    <property type="match status" value="1"/>
</dbReference>
<name>A0ABV7ALM1_9RHOB</name>
<evidence type="ECO:0000256" key="2">
    <source>
        <dbReference type="ARBA" id="ARBA00022552"/>
    </source>
</evidence>
<evidence type="ECO:0000256" key="1">
    <source>
        <dbReference type="ARBA" id="ARBA00022490"/>
    </source>
</evidence>
<dbReference type="Pfam" id="PF05175">
    <property type="entry name" value="MTS"/>
    <property type="match status" value="1"/>
</dbReference>
<evidence type="ECO:0000313" key="8">
    <source>
        <dbReference type="Proteomes" id="UP001595443"/>
    </source>
</evidence>
<dbReference type="InterPro" id="IPR029063">
    <property type="entry name" value="SAM-dependent_MTases_sf"/>
</dbReference>
<keyword evidence="4 7" id="KW-0808">Transferase</keyword>
<keyword evidence="5" id="KW-0949">S-adenosyl-L-methionine</keyword>
<dbReference type="PANTHER" id="PTHR47816:SF4">
    <property type="entry name" value="RIBOSOMAL RNA SMALL SUBUNIT METHYLTRANSFERASE C"/>
    <property type="match status" value="1"/>
</dbReference>
<dbReference type="SUPFAM" id="SSF53335">
    <property type="entry name" value="S-adenosyl-L-methionine-dependent methyltransferases"/>
    <property type="match status" value="1"/>
</dbReference>
<evidence type="ECO:0000256" key="3">
    <source>
        <dbReference type="ARBA" id="ARBA00022603"/>
    </source>
</evidence>
<dbReference type="EC" id="2.1.1.172" evidence="7"/>
<feature type="domain" description="Methyltransferase small" evidence="6">
    <location>
        <begin position="160"/>
        <end position="322"/>
    </location>
</feature>
<dbReference type="Proteomes" id="UP001595443">
    <property type="component" value="Unassembled WGS sequence"/>
</dbReference>
<evidence type="ECO:0000259" key="6">
    <source>
        <dbReference type="Pfam" id="PF05175"/>
    </source>
</evidence>
<dbReference type="RefSeq" id="WP_377834634.1">
    <property type="nucleotide sequence ID" value="NZ_JBHRSK010000016.1"/>
</dbReference>
<keyword evidence="1" id="KW-0963">Cytoplasm</keyword>
<evidence type="ECO:0000256" key="4">
    <source>
        <dbReference type="ARBA" id="ARBA00022679"/>
    </source>
</evidence>
<dbReference type="CDD" id="cd02440">
    <property type="entry name" value="AdoMet_MTases"/>
    <property type="match status" value="1"/>
</dbReference>
<keyword evidence="3 7" id="KW-0489">Methyltransferase</keyword>
<dbReference type="InterPro" id="IPR007848">
    <property type="entry name" value="Small_mtfrase_dom"/>
</dbReference>
<keyword evidence="8" id="KW-1185">Reference proteome</keyword>
<dbReference type="InterPro" id="IPR046977">
    <property type="entry name" value="RsmC/RlmG"/>
</dbReference>
<dbReference type="Gene3D" id="3.40.50.150">
    <property type="entry name" value="Vaccinia Virus protein VP39"/>
    <property type="match status" value="2"/>
</dbReference>
<dbReference type="EC" id="2.1.1.174" evidence="7"/>
<dbReference type="EMBL" id="JBHRSK010000016">
    <property type="protein sequence ID" value="MFC2969873.1"/>
    <property type="molecule type" value="Genomic_DNA"/>
</dbReference>